<evidence type="ECO:0000256" key="1">
    <source>
        <dbReference type="ARBA" id="ARBA00004651"/>
    </source>
</evidence>
<feature type="transmembrane region" description="Helical" evidence="7">
    <location>
        <begin position="47"/>
        <end position="66"/>
    </location>
</feature>
<dbReference type="InterPro" id="IPR005538">
    <property type="entry name" value="LrgA/CidA"/>
</dbReference>
<evidence type="ECO:0000256" key="3">
    <source>
        <dbReference type="ARBA" id="ARBA00022692"/>
    </source>
</evidence>
<evidence type="ECO:0000313" key="9">
    <source>
        <dbReference type="Proteomes" id="UP000051020"/>
    </source>
</evidence>
<protein>
    <submittedName>
        <fullName evidence="8">Effector of murein hydrolase lrga</fullName>
    </submittedName>
</protein>
<comment type="caution">
    <text evidence="8">The sequence shown here is derived from an EMBL/GenBank/DDBJ whole genome shotgun (WGS) entry which is preliminary data.</text>
</comment>
<keyword evidence="2" id="KW-1003">Cell membrane</keyword>
<proteinExistence type="predicted"/>
<dbReference type="AlphaFoldDB" id="A0A837RAV4"/>
<gene>
    <name evidence="8" type="ORF">FD24_GL000311</name>
</gene>
<organism evidence="8 9">
    <name type="scientific">Lactiplantibacillus pentosus DSM 20314</name>
    <dbReference type="NCBI Taxonomy" id="1423791"/>
    <lineage>
        <taxon>Bacteria</taxon>
        <taxon>Bacillati</taxon>
        <taxon>Bacillota</taxon>
        <taxon>Bacilli</taxon>
        <taxon>Lactobacillales</taxon>
        <taxon>Lactobacillaceae</taxon>
        <taxon>Lactiplantibacillus</taxon>
    </lineage>
</organism>
<dbReference type="GO" id="GO:0016787">
    <property type="term" value="F:hydrolase activity"/>
    <property type="evidence" value="ECO:0007669"/>
    <property type="project" value="UniProtKB-KW"/>
</dbReference>
<feature type="region of interest" description="Disordered" evidence="6">
    <location>
        <begin position="141"/>
        <end position="160"/>
    </location>
</feature>
<evidence type="ECO:0000256" key="4">
    <source>
        <dbReference type="ARBA" id="ARBA00022989"/>
    </source>
</evidence>
<reference evidence="8 9" key="1">
    <citation type="journal article" date="2015" name="Genome Announc.">
        <title>Expanding the biotechnology potential of lactobacilli through comparative genomics of 213 strains and associated genera.</title>
        <authorList>
            <person name="Sun Z."/>
            <person name="Harris H.M."/>
            <person name="McCann A."/>
            <person name="Guo C."/>
            <person name="Argimon S."/>
            <person name="Zhang W."/>
            <person name="Yang X."/>
            <person name="Jeffery I.B."/>
            <person name="Cooney J.C."/>
            <person name="Kagawa T.F."/>
            <person name="Liu W."/>
            <person name="Song Y."/>
            <person name="Salvetti E."/>
            <person name="Wrobel A."/>
            <person name="Rasinkangas P."/>
            <person name="Parkhill J."/>
            <person name="Rea M.C."/>
            <person name="O'Sullivan O."/>
            <person name="Ritari J."/>
            <person name="Douillard F.P."/>
            <person name="Paul Ross R."/>
            <person name="Yang R."/>
            <person name="Briner A.E."/>
            <person name="Felis G.E."/>
            <person name="de Vos W.M."/>
            <person name="Barrangou R."/>
            <person name="Klaenhammer T.R."/>
            <person name="Caufield P.W."/>
            <person name="Cui Y."/>
            <person name="Zhang H."/>
            <person name="O'Toole P.W."/>
        </authorList>
    </citation>
    <scope>NUCLEOTIDE SEQUENCE [LARGE SCALE GENOMIC DNA]</scope>
    <source>
        <strain evidence="8 9">DSM 20314</strain>
    </source>
</reference>
<name>A0A837RAV4_LACPE</name>
<feature type="transmembrane region" description="Helical" evidence="7">
    <location>
        <begin position="72"/>
        <end position="93"/>
    </location>
</feature>
<dbReference type="Pfam" id="PF03788">
    <property type="entry name" value="LrgA"/>
    <property type="match status" value="1"/>
</dbReference>
<dbReference type="EMBL" id="AZCU01000010">
    <property type="protein sequence ID" value="KRK24394.1"/>
    <property type="molecule type" value="Genomic_DNA"/>
</dbReference>
<comment type="subcellular location">
    <subcellularLocation>
        <location evidence="1">Cell membrane</location>
        <topology evidence="1">Multi-pass membrane protein</topology>
    </subcellularLocation>
</comment>
<dbReference type="Proteomes" id="UP000051020">
    <property type="component" value="Unassembled WGS sequence"/>
</dbReference>
<keyword evidence="4 7" id="KW-1133">Transmembrane helix</keyword>
<feature type="transmembrane region" description="Helical" evidence="7">
    <location>
        <begin position="105"/>
        <end position="124"/>
    </location>
</feature>
<sequence length="160" mass="17133">MIVMSKPNATAKTASAPFLVQIGIYTAVLFIANGLSGLFPANFPVPAPVIGLILLYLALTLHIVKLEWVDSVGSFLISIIGFLFVPSGISLAANLKIMQQQGLQLAIVIICATIILLVVTTYTAKGLIWVHQLLKTGFSRPTSSATNLTRAVSPEDKERD</sequence>
<evidence type="ECO:0000256" key="5">
    <source>
        <dbReference type="ARBA" id="ARBA00023136"/>
    </source>
</evidence>
<feature type="transmembrane region" description="Helical" evidence="7">
    <location>
        <begin position="14"/>
        <end position="35"/>
    </location>
</feature>
<keyword evidence="3 7" id="KW-0812">Transmembrane</keyword>
<keyword evidence="8" id="KW-0378">Hydrolase</keyword>
<dbReference type="GO" id="GO:0005886">
    <property type="term" value="C:plasma membrane"/>
    <property type="evidence" value="ECO:0007669"/>
    <property type="project" value="UniProtKB-SubCell"/>
</dbReference>
<dbReference type="PANTHER" id="PTHR33931">
    <property type="entry name" value="HOLIN-LIKE PROTEIN CIDA-RELATED"/>
    <property type="match status" value="1"/>
</dbReference>
<feature type="compositionally biased region" description="Polar residues" evidence="6">
    <location>
        <begin position="141"/>
        <end position="150"/>
    </location>
</feature>
<evidence type="ECO:0000256" key="6">
    <source>
        <dbReference type="SAM" id="MobiDB-lite"/>
    </source>
</evidence>
<evidence type="ECO:0000256" key="2">
    <source>
        <dbReference type="ARBA" id="ARBA00022475"/>
    </source>
</evidence>
<evidence type="ECO:0000313" key="8">
    <source>
        <dbReference type="EMBL" id="KRK24394.1"/>
    </source>
</evidence>
<keyword evidence="5 7" id="KW-0472">Membrane</keyword>
<dbReference type="PANTHER" id="PTHR33931:SF4">
    <property type="entry name" value="ANTIHOLIN-LIKE PROTEIN LRGA"/>
    <property type="match status" value="1"/>
</dbReference>
<evidence type="ECO:0000256" key="7">
    <source>
        <dbReference type="SAM" id="Phobius"/>
    </source>
</evidence>
<accession>A0A837RAV4</accession>